<sequence>MRIILLMTIGLFLYASDATLEIVKSADSRPSIAIQDASTFGNDLVKQKFFRLVMGDLKVSAHFKVDDTYRKSDYEALVDPMLKSYDYLLRYRFKEGDGQALYLDVKAFELPSGSTIYERSYRVANRARYPFLIHQAVIDYNDFLQMPTIGWMKRYVVFAEYTKPKHADIVIADYTLTYRKKVISGGLNIFPKWADRKQKGIYYTKLGRRPTLYYYNIYTGQQRKVATSDGMLVCSDVSRDGKRLLLTMAPEGQPDIFEYNTVTGTKQRLTFYSGIDVSAQYIDGEKRIVFISDRLGYPNIFSSKIGSRAVEQMVFHGKNNNACNAYGKYIVYSSRETDNAFSANTFNLYLISTQTDYIRRLTASGVNQFPKFSYDGESVMYIKHYAAQSALGIIRLDYNEGFLFPLKGRRIQSIDW</sequence>
<dbReference type="Proteomes" id="UP001321445">
    <property type="component" value="Chromosome"/>
</dbReference>
<evidence type="ECO:0000313" key="1">
    <source>
        <dbReference type="EMBL" id="BDY12335.1"/>
    </source>
</evidence>
<dbReference type="PANTHER" id="PTHR36842:SF1">
    <property type="entry name" value="PROTEIN TOLB"/>
    <property type="match status" value="1"/>
</dbReference>
<name>A0ABM8FKX6_9BACT</name>
<organism evidence="1 2">
    <name type="scientific">Hydrogenimonas cancrithermarum</name>
    <dbReference type="NCBI Taxonomy" id="2993563"/>
    <lineage>
        <taxon>Bacteria</taxon>
        <taxon>Pseudomonadati</taxon>
        <taxon>Campylobacterota</taxon>
        <taxon>Epsilonproteobacteria</taxon>
        <taxon>Campylobacterales</taxon>
        <taxon>Hydrogenimonadaceae</taxon>
        <taxon>Hydrogenimonas</taxon>
    </lineage>
</organism>
<dbReference type="SUPFAM" id="SSF69304">
    <property type="entry name" value="Tricorn protease N-terminal domain"/>
    <property type="match status" value="1"/>
</dbReference>
<dbReference type="Gene3D" id="2.120.10.30">
    <property type="entry name" value="TolB, C-terminal domain"/>
    <property type="match status" value="1"/>
</dbReference>
<keyword evidence="2" id="KW-1185">Reference proteome</keyword>
<dbReference type="EMBL" id="AP027370">
    <property type="protein sequence ID" value="BDY12335.1"/>
    <property type="molecule type" value="Genomic_DNA"/>
</dbReference>
<gene>
    <name evidence="1" type="primary">tolB</name>
    <name evidence="1" type="ORF">HCR_06470</name>
</gene>
<proteinExistence type="predicted"/>
<evidence type="ECO:0000313" key="2">
    <source>
        <dbReference type="Proteomes" id="UP001321445"/>
    </source>
</evidence>
<dbReference type="RefSeq" id="WP_286337538.1">
    <property type="nucleotide sequence ID" value="NZ_AP027370.1"/>
</dbReference>
<dbReference type="InterPro" id="IPR011042">
    <property type="entry name" value="6-blade_b-propeller_TolB-like"/>
</dbReference>
<accession>A0ABM8FKX6</accession>
<protein>
    <submittedName>
        <fullName evidence="1">Protein TolB</fullName>
    </submittedName>
</protein>
<dbReference type="NCBIfam" id="NF003124">
    <property type="entry name" value="PRK04043.1"/>
    <property type="match status" value="1"/>
</dbReference>
<reference evidence="1 2" key="1">
    <citation type="submission" date="2023-03" db="EMBL/GenBank/DDBJ databases">
        <title>Description of Hydrogenimonas sp. ISO32.</title>
        <authorList>
            <person name="Mino S."/>
            <person name="Fukazawa S."/>
            <person name="Sawabe T."/>
        </authorList>
    </citation>
    <scope>NUCLEOTIDE SEQUENCE [LARGE SCALE GENOMIC DNA]</scope>
    <source>
        <strain evidence="1 2">ISO32</strain>
    </source>
</reference>
<dbReference type="PANTHER" id="PTHR36842">
    <property type="entry name" value="PROTEIN TOLB HOMOLOG"/>
    <property type="match status" value="1"/>
</dbReference>